<dbReference type="RefSeq" id="WP_265425153.1">
    <property type="nucleotide sequence ID" value="NZ_JAPFPW010000010.1"/>
</dbReference>
<dbReference type="Gene3D" id="3.20.20.190">
    <property type="entry name" value="Phosphatidylinositol (PI) phosphodiesterase"/>
    <property type="match status" value="1"/>
</dbReference>
<dbReference type="Proteomes" id="UP001209681">
    <property type="component" value="Unassembled WGS sequence"/>
</dbReference>
<dbReference type="SUPFAM" id="SSF51695">
    <property type="entry name" value="PLC-like phosphodiesterases"/>
    <property type="match status" value="1"/>
</dbReference>
<sequence length="431" mass="48085">MKGLSQVVSFFITAAVLMTGCVGSREAAGIKTFQNTVKAGRGELLSSNAGVPHKAVIAHRGASYYAPESTEQAYILARQMGAEYLEIDLQRTKDGVLIASHCNDLSEKSNISRVFPYRAKNRMSDFTLEELKSLDAGSWFNGKFPDRARSSFVNARISTLEEVINIAEGKLANGQPDPNDNGNRPGLYIETKVSTFFPGIEKDLYELLKKRGWLATSEKKAPAGFDPAKNVGVQFTRGRTILQTFEPESLPLLNKYMPETPTCFLLWLYTKQEAMDWGSEKVDQFASDANLAKTYGPLRKDEPLNQAEGETYAQFSAKWEILSKENYRMWLQWAKDNGASAVGPGTRLAGYNDPEKGDQSYMDLIDPWFNGVAHDMGMLVHAYTLDETVDMVRANANGVDGMFTNRPDVLLRFYGKTIHAGLEEIFHTYGW</sequence>
<evidence type="ECO:0000313" key="3">
    <source>
        <dbReference type="Proteomes" id="UP001209681"/>
    </source>
</evidence>
<protein>
    <submittedName>
        <fullName evidence="2">Glycerophosphodiester phosphodiesterase family protein</fullName>
    </submittedName>
</protein>
<reference evidence="2 3" key="1">
    <citation type="submission" date="2022-11" db="EMBL/GenBank/DDBJ databases">
        <title>Desulfobotulus tamanensis H1 sp. nov. - anaerobic, alkaliphilic, sulphate reducing bacterium isolated from terrestrial mud volcano.</title>
        <authorList>
            <person name="Frolova A."/>
            <person name="Merkel A.Y."/>
            <person name="Slobodkin A.I."/>
        </authorList>
    </citation>
    <scope>NUCLEOTIDE SEQUENCE [LARGE SCALE GENOMIC DNA]</scope>
    <source>
        <strain evidence="2 3">H1</strain>
    </source>
</reference>
<feature type="domain" description="GP-PDE" evidence="1">
    <location>
        <begin position="54"/>
        <end position="414"/>
    </location>
</feature>
<name>A0ABT3N9U3_9BACT</name>
<dbReference type="PROSITE" id="PS51257">
    <property type="entry name" value="PROKAR_LIPOPROTEIN"/>
    <property type="match status" value="1"/>
</dbReference>
<dbReference type="Pfam" id="PF03009">
    <property type="entry name" value="GDPD"/>
    <property type="match status" value="2"/>
</dbReference>
<dbReference type="PANTHER" id="PTHR46211">
    <property type="entry name" value="GLYCEROPHOSPHORYL DIESTER PHOSPHODIESTERASE"/>
    <property type="match status" value="1"/>
</dbReference>
<dbReference type="PANTHER" id="PTHR46211:SF1">
    <property type="entry name" value="GLYCEROPHOSPHODIESTER PHOSPHODIESTERASE, CYTOPLASMIC"/>
    <property type="match status" value="1"/>
</dbReference>
<keyword evidence="3" id="KW-1185">Reference proteome</keyword>
<dbReference type="InterPro" id="IPR017946">
    <property type="entry name" value="PLC-like_Pdiesterase_TIM-brl"/>
</dbReference>
<gene>
    <name evidence="2" type="ORF">OOT00_09565</name>
</gene>
<organism evidence="2 3">
    <name type="scientific">Desulfobotulus pelophilus</name>
    <dbReference type="NCBI Taxonomy" id="2823377"/>
    <lineage>
        <taxon>Bacteria</taxon>
        <taxon>Pseudomonadati</taxon>
        <taxon>Thermodesulfobacteriota</taxon>
        <taxon>Desulfobacteria</taxon>
        <taxon>Desulfobacterales</taxon>
        <taxon>Desulfobacteraceae</taxon>
        <taxon>Desulfobotulus</taxon>
    </lineage>
</organism>
<accession>A0ABT3N9U3</accession>
<dbReference type="EMBL" id="JAPFPW010000010">
    <property type="protein sequence ID" value="MCW7754233.1"/>
    <property type="molecule type" value="Genomic_DNA"/>
</dbReference>
<proteinExistence type="predicted"/>
<evidence type="ECO:0000259" key="1">
    <source>
        <dbReference type="PROSITE" id="PS51704"/>
    </source>
</evidence>
<dbReference type="InterPro" id="IPR030395">
    <property type="entry name" value="GP_PDE_dom"/>
</dbReference>
<comment type="caution">
    <text evidence="2">The sequence shown here is derived from an EMBL/GenBank/DDBJ whole genome shotgun (WGS) entry which is preliminary data.</text>
</comment>
<dbReference type="PROSITE" id="PS51704">
    <property type="entry name" value="GP_PDE"/>
    <property type="match status" value="1"/>
</dbReference>
<evidence type="ECO:0000313" key="2">
    <source>
        <dbReference type="EMBL" id="MCW7754233.1"/>
    </source>
</evidence>